<evidence type="ECO:0000313" key="2">
    <source>
        <dbReference type="EMBL" id="TKA94511.1"/>
    </source>
</evidence>
<sequence length="195" mass="20712">MTVPSLFTPAVIRNARPGAREYTLHDAHVVGFGLRVQPSGAKSWVLRMGKRRITIGPAEQIPLATARAHASKLIAGEAPPPVPATALSFDALADLFLAEKEGVYRPQTLASYRIEISPKVGDGGSGGGLKLAQAVAELNPLDDLWQAVPAVELAPFALRGDHQFERHGQTGLAAQAPFGAFRAMTDRGEGAFDRV</sequence>
<accession>A0A4U0YX82</accession>
<evidence type="ECO:0000313" key="3">
    <source>
        <dbReference type="Proteomes" id="UP000306340"/>
    </source>
</evidence>
<comment type="caution">
    <text evidence="2">The sequence shown here is derived from an EMBL/GenBank/DDBJ whole genome shotgun (WGS) entry which is preliminary data.</text>
</comment>
<proteinExistence type="predicted"/>
<dbReference type="InterPro" id="IPR038488">
    <property type="entry name" value="Integrase_DNA-bd_sf"/>
</dbReference>
<dbReference type="InterPro" id="IPR025166">
    <property type="entry name" value="Integrase_DNA_bind_dom"/>
</dbReference>
<name>A0A4U0YX82_9RHOB</name>
<dbReference type="Proteomes" id="UP000306340">
    <property type="component" value="Unassembled WGS sequence"/>
</dbReference>
<dbReference type="EMBL" id="SWAU01000338">
    <property type="protein sequence ID" value="TKA94511.1"/>
    <property type="molecule type" value="Genomic_DNA"/>
</dbReference>
<dbReference type="Pfam" id="PF13356">
    <property type="entry name" value="Arm-DNA-bind_3"/>
    <property type="match status" value="1"/>
</dbReference>
<feature type="domain" description="Integrase DNA-binding" evidence="1">
    <location>
        <begin position="7"/>
        <end position="73"/>
    </location>
</feature>
<dbReference type="Gene3D" id="3.30.160.390">
    <property type="entry name" value="Integrase, DNA-binding domain"/>
    <property type="match status" value="1"/>
</dbReference>
<reference evidence="2 3" key="1">
    <citation type="submission" date="2019-04" db="EMBL/GenBank/DDBJ databases">
        <title>Crypto-aerobic microbial life in anoxic (sulfidic) marine sediments.</title>
        <authorList>
            <person name="Bhattacharya S."/>
            <person name="Roy C."/>
            <person name="Mondal N."/>
            <person name="Sarkar J."/>
            <person name="Mandal S."/>
            <person name="Rameez M.J."/>
            <person name="Ghosh W."/>
        </authorList>
    </citation>
    <scope>NUCLEOTIDE SEQUENCE [LARGE SCALE GENOMIC DNA]</scope>
    <source>
        <strain evidence="2 3">SBBC</strain>
    </source>
</reference>
<gene>
    <name evidence="2" type="ORF">FAZ78_21950</name>
</gene>
<dbReference type="AlphaFoldDB" id="A0A4U0YX82"/>
<organism evidence="2 3">
    <name type="scientific">Cereibacter changlensis</name>
    <dbReference type="NCBI Taxonomy" id="402884"/>
    <lineage>
        <taxon>Bacteria</taxon>
        <taxon>Pseudomonadati</taxon>
        <taxon>Pseudomonadota</taxon>
        <taxon>Alphaproteobacteria</taxon>
        <taxon>Rhodobacterales</taxon>
        <taxon>Paracoccaceae</taxon>
        <taxon>Cereibacter</taxon>
    </lineage>
</organism>
<protein>
    <submittedName>
        <fullName evidence="2">DUF4102 domain-containing protein</fullName>
    </submittedName>
</protein>
<evidence type="ECO:0000259" key="1">
    <source>
        <dbReference type="Pfam" id="PF13356"/>
    </source>
</evidence>